<organism evidence="1 2">
    <name type="scientific">Nepenthes gracilis</name>
    <name type="common">Slender pitcher plant</name>
    <dbReference type="NCBI Taxonomy" id="150966"/>
    <lineage>
        <taxon>Eukaryota</taxon>
        <taxon>Viridiplantae</taxon>
        <taxon>Streptophyta</taxon>
        <taxon>Embryophyta</taxon>
        <taxon>Tracheophyta</taxon>
        <taxon>Spermatophyta</taxon>
        <taxon>Magnoliopsida</taxon>
        <taxon>eudicotyledons</taxon>
        <taxon>Gunneridae</taxon>
        <taxon>Pentapetalae</taxon>
        <taxon>Caryophyllales</taxon>
        <taxon>Nepenthaceae</taxon>
        <taxon>Nepenthes</taxon>
    </lineage>
</organism>
<accession>A0AAD3S682</accession>
<keyword evidence="2" id="KW-1185">Reference proteome</keyword>
<dbReference type="AlphaFoldDB" id="A0AAD3S682"/>
<sequence>MTAFTPSAAPLLKPRLPRKMNRADAMFGIVCAGIPLVGVKSYKSSMPSIDLGVHKTGSLRNARRSEPLRHFTPPMIVESWASEGIFGYW</sequence>
<comment type="caution">
    <text evidence="1">The sequence shown here is derived from an EMBL/GenBank/DDBJ whole genome shotgun (WGS) entry which is preliminary data.</text>
</comment>
<gene>
    <name evidence="1" type="ORF">Nepgr_006951</name>
</gene>
<name>A0AAD3S682_NEPGR</name>
<dbReference type="EMBL" id="BSYO01000005">
    <property type="protein sequence ID" value="GMH05111.1"/>
    <property type="molecule type" value="Genomic_DNA"/>
</dbReference>
<evidence type="ECO:0000313" key="2">
    <source>
        <dbReference type="Proteomes" id="UP001279734"/>
    </source>
</evidence>
<protein>
    <submittedName>
        <fullName evidence="1">Uncharacterized protein</fullName>
    </submittedName>
</protein>
<evidence type="ECO:0000313" key="1">
    <source>
        <dbReference type="EMBL" id="GMH05111.1"/>
    </source>
</evidence>
<proteinExistence type="predicted"/>
<dbReference type="Proteomes" id="UP001279734">
    <property type="component" value="Unassembled WGS sequence"/>
</dbReference>
<reference evidence="1" key="1">
    <citation type="submission" date="2023-05" db="EMBL/GenBank/DDBJ databases">
        <title>Nepenthes gracilis genome sequencing.</title>
        <authorList>
            <person name="Fukushima K."/>
        </authorList>
    </citation>
    <scope>NUCLEOTIDE SEQUENCE</scope>
    <source>
        <strain evidence="1">SING2019-196</strain>
    </source>
</reference>